<proteinExistence type="predicted"/>
<reference evidence="4 5" key="1">
    <citation type="submission" date="2020-12" db="EMBL/GenBank/DDBJ databases">
        <title>Concerted genomic and epigenomic changes stabilize Arabidopsis allopolyploids.</title>
        <authorList>
            <person name="Chen Z."/>
        </authorList>
    </citation>
    <scope>NUCLEOTIDE SEQUENCE [LARGE SCALE GENOMIC DNA]</scope>
    <source>
        <strain evidence="4">Allo738</strain>
        <tissue evidence="4">Leaf</tissue>
    </source>
</reference>
<dbReference type="PANTHER" id="PTHR31286:SF162">
    <property type="entry name" value="DUF4283 DOMAIN-CONTAINING PROTEIN-RELATED"/>
    <property type="match status" value="1"/>
</dbReference>
<comment type="caution">
    <text evidence="4">The sequence shown here is derived from an EMBL/GenBank/DDBJ whole genome shotgun (WGS) entry which is preliminary data.</text>
</comment>
<dbReference type="InterPro" id="IPR025836">
    <property type="entry name" value="Zn_knuckle_CX2CX4HX4C"/>
</dbReference>
<dbReference type="PANTHER" id="PTHR31286">
    <property type="entry name" value="GLYCINE-RICH CELL WALL STRUCTURAL PROTEIN 1.8-LIKE"/>
    <property type="match status" value="1"/>
</dbReference>
<feature type="domain" description="Zinc knuckle CX2CX4HX4C" evidence="3">
    <location>
        <begin position="173"/>
        <end position="220"/>
    </location>
</feature>
<organism evidence="4 5">
    <name type="scientific">Arabidopsis thaliana x Arabidopsis arenosa</name>
    <dbReference type="NCBI Taxonomy" id="1240361"/>
    <lineage>
        <taxon>Eukaryota</taxon>
        <taxon>Viridiplantae</taxon>
        <taxon>Streptophyta</taxon>
        <taxon>Embryophyta</taxon>
        <taxon>Tracheophyta</taxon>
        <taxon>Spermatophyta</taxon>
        <taxon>Magnoliopsida</taxon>
        <taxon>eudicotyledons</taxon>
        <taxon>Gunneridae</taxon>
        <taxon>Pentapetalae</taxon>
        <taxon>rosids</taxon>
        <taxon>malvids</taxon>
        <taxon>Brassicales</taxon>
        <taxon>Brassicaceae</taxon>
        <taxon>Camelineae</taxon>
        <taxon>Arabidopsis</taxon>
    </lineage>
</organism>
<sequence length="459" mass="52994">MADEFWDEIQNLELGQEDPALFIPHEAYVMVEATNRLSLIDRPRNPRVQNLNSVIAVLPRVWGLTIRIHERILDATYVQFLFQNEVDMLSVHRREPWIFNNWFVASTRWEPAPAINFVTTIDLWVQMRGIPLIYVCKETAMEIAQDLGEIIHLDFQEATTTQIAYIRVRVRFGINDRLMFFQRVIFDSGETVTIRFQYERLKRICSSCFRITHNRDYCPYRQRHHSIARERAMFRDTVMRSSMNSQSQLTENSFPAPVTPLPRVATPPVNHDELRAAMSCFVSTRRLHRHHHYSDSNRYLVANDRTNQEGRSSFEVGESSTRHEDCELRQREETARQFNQQERAQRMRVNKEDKAEEEHLISPGVSDESEYPCPESVPVDCKYYAGDDFVLGGQKDSESGGSTIIAVCLILLLFLTQALGANVCNAADGTCKAGAKSETYAGDEFDPFHVADHYDDGDE</sequence>
<dbReference type="InterPro" id="IPR025558">
    <property type="entry name" value="DUF4283"/>
</dbReference>
<evidence type="ECO:0000259" key="2">
    <source>
        <dbReference type="Pfam" id="PF14111"/>
    </source>
</evidence>
<feature type="compositionally biased region" description="Basic and acidic residues" evidence="1">
    <location>
        <begin position="343"/>
        <end position="360"/>
    </location>
</feature>
<feature type="domain" description="DUF4283" evidence="2">
    <location>
        <begin position="33"/>
        <end position="112"/>
    </location>
</feature>
<accession>A0A8T2CXD4</accession>
<protein>
    <submittedName>
        <fullName evidence="4">Zinc knuckle CX2CX4HX4C</fullName>
    </submittedName>
</protein>
<dbReference type="EMBL" id="JAEFBK010000005">
    <property type="protein sequence ID" value="KAG7603096.1"/>
    <property type="molecule type" value="Genomic_DNA"/>
</dbReference>
<dbReference type="Pfam" id="PF14392">
    <property type="entry name" value="zf-CCHC_4"/>
    <property type="match status" value="1"/>
</dbReference>
<name>A0A8T2CXD4_9BRAS</name>
<dbReference type="InterPro" id="IPR040256">
    <property type="entry name" value="At4g02000-like"/>
</dbReference>
<evidence type="ECO:0000313" key="5">
    <source>
        <dbReference type="Proteomes" id="UP000694240"/>
    </source>
</evidence>
<keyword evidence="5" id="KW-1185">Reference proteome</keyword>
<dbReference type="Proteomes" id="UP000694240">
    <property type="component" value="Chromosome 5"/>
</dbReference>
<evidence type="ECO:0000313" key="4">
    <source>
        <dbReference type="EMBL" id="KAG7603096.1"/>
    </source>
</evidence>
<dbReference type="Pfam" id="PF14111">
    <property type="entry name" value="DUF4283"/>
    <property type="match status" value="1"/>
</dbReference>
<gene>
    <name evidence="4" type="ORF">ISN45_At05g020950</name>
</gene>
<dbReference type="AlphaFoldDB" id="A0A8T2CXD4"/>
<evidence type="ECO:0000259" key="3">
    <source>
        <dbReference type="Pfam" id="PF14392"/>
    </source>
</evidence>
<feature type="region of interest" description="Disordered" evidence="1">
    <location>
        <begin position="336"/>
        <end position="372"/>
    </location>
</feature>
<evidence type="ECO:0000256" key="1">
    <source>
        <dbReference type="SAM" id="MobiDB-lite"/>
    </source>
</evidence>